<organism evidence="2 3">
    <name type="scientific">Natrialba taiwanensis DSM 12281</name>
    <dbReference type="NCBI Taxonomy" id="1230458"/>
    <lineage>
        <taxon>Archaea</taxon>
        <taxon>Methanobacteriati</taxon>
        <taxon>Methanobacteriota</taxon>
        <taxon>Stenosarchaea group</taxon>
        <taxon>Halobacteria</taxon>
        <taxon>Halobacteriales</taxon>
        <taxon>Natrialbaceae</taxon>
        <taxon>Natrialba</taxon>
    </lineage>
</organism>
<gene>
    <name evidence="2" type="ORF">C484_08573</name>
</gene>
<dbReference type="AlphaFoldDB" id="M0A237"/>
<dbReference type="STRING" id="1230458.C484_08573"/>
<dbReference type="SUPFAM" id="SSF103473">
    <property type="entry name" value="MFS general substrate transporter"/>
    <property type="match status" value="1"/>
</dbReference>
<feature type="transmembrane region" description="Helical" evidence="1">
    <location>
        <begin position="44"/>
        <end position="66"/>
    </location>
</feature>
<dbReference type="OrthoDB" id="31512at2157"/>
<protein>
    <submittedName>
        <fullName evidence="2">Uncharacterized protein</fullName>
    </submittedName>
</protein>
<proteinExistence type="predicted"/>
<dbReference type="Proteomes" id="UP000011648">
    <property type="component" value="Unassembled WGS sequence"/>
</dbReference>
<evidence type="ECO:0000313" key="3">
    <source>
        <dbReference type="Proteomes" id="UP000011648"/>
    </source>
</evidence>
<keyword evidence="3" id="KW-1185">Reference proteome</keyword>
<evidence type="ECO:0000313" key="2">
    <source>
        <dbReference type="EMBL" id="ELY92669.1"/>
    </source>
</evidence>
<keyword evidence="1" id="KW-1133">Transmembrane helix</keyword>
<evidence type="ECO:0000256" key="1">
    <source>
        <dbReference type="SAM" id="Phobius"/>
    </source>
</evidence>
<dbReference type="PATRIC" id="fig|1230458.4.peg.1709"/>
<accession>M0A237</accession>
<dbReference type="RefSeq" id="WP_006825489.1">
    <property type="nucleotide sequence ID" value="NZ_AOIL01000028.1"/>
</dbReference>
<comment type="caution">
    <text evidence="2">The sequence shown here is derived from an EMBL/GenBank/DDBJ whole genome shotgun (WGS) entry which is preliminary data.</text>
</comment>
<reference evidence="2 3" key="1">
    <citation type="journal article" date="2014" name="PLoS Genet.">
        <title>Phylogenetically driven sequencing of extremely halophilic archaea reveals strategies for static and dynamic osmo-response.</title>
        <authorList>
            <person name="Becker E.A."/>
            <person name="Seitzer P.M."/>
            <person name="Tritt A."/>
            <person name="Larsen D."/>
            <person name="Krusor M."/>
            <person name="Yao A.I."/>
            <person name="Wu D."/>
            <person name="Madern D."/>
            <person name="Eisen J.A."/>
            <person name="Darling A.E."/>
            <person name="Facciotti M.T."/>
        </authorList>
    </citation>
    <scope>NUCLEOTIDE SEQUENCE [LARGE SCALE GENOMIC DNA]</scope>
    <source>
        <strain evidence="2 3">DSM 12281</strain>
    </source>
</reference>
<dbReference type="InterPro" id="IPR055693">
    <property type="entry name" value="DUF7269"/>
</dbReference>
<keyword evidence="1" id="KW-0812">Transmembrane</keyword>
<dbReference type="Pfam" id="PF23933">
    <property type="entry name" value="DUF7269"/>
    <property type="match status" value="1"/>
</dbReference>
<dbReference type="InterPro" id="IPR036259">
    <property type="entry name" value="MFS_trans_sf"/>
</dbReference>
<sequence>MSNPRSIIRWISAAGGILSLCAGLAVLVAPPIGGALHWPWDDEILLVAFFVVVFVIAGLLLPFVLLDDSDRADRTPPEPIPSTPPPGRGLEHVLDRRWLLSLPPARRHRVRGGLRRTTIRTIVRTEGCATETARDHLADGTWTDDPVAAAFVRPEPESDGSLLRSLRERLYFTRRARRTARAVLMLAAEDARR</sequence>
<feature type="transmembrane region" description="Helical" evidence="1">
    <location>
        <begin position="7"/>
        <end position="32"/>
    </location>
</feature>
<dbReference type="EMBL" id="AOIL01000028">
    <property type="protein sequence ID" value="ELY92669.1"/>
    <property type="molecule type" value="Genomic_DNA"/>
</dbReference>
<keyword evidence="1" id="KW-0472">Membrane</keyword>
<name>M0A237_9EURY</name>